<dbReference type="EMBL" id="JARUJP010000020">
    <property type="protein sequence ID" value="MDW8802436.1"/>
    <property type="molecule type" value="Genomic_DNA"/>
</dbReference>
<evidence type="ECO:0000313" key="4">
    <source>
        <dbReference type="Proteomes" id="UP001281656"/>
    </source>
</evidence>
<dbReference type="PANTHER" id="PTHR46124:SF2">
    <property type="entry name" value="D-AMINOACYL-TRNA DEACYLASE"/>
    <property type="match status" value="1"/>
</dbReference>
<comment type="caution">
    <text evidence="3">The sequence shown here is derived from an EMBL/GenBank/DDBJ whole genome shotgun (WGS) entry which is preliminary data.</text>
</comment>
<dbReference type="PANTHER" id="PTHR46124">
    <property type="entry name" value="D-AMINOACYL-TRNA DEACYLASE"/>
    <property type="match status" value="1"/>
</dbReference>
<organism evidence="3 4">
    <name type="scientific">Clostridium tanneri</name>
    <dbReference type="NCBI Taxonomy" id="3037988"/>
    <lineage>
        <taxon>Bacteria</taxon>
        <taxon>Bacillati</taxon>
        <taxon>Bacillota</taxon>
        <taxon>Clostridia</taxon>
        <taxon>Eubacteriales</taxon>
        <taxon>Clostridiaceae</taxon>
        <taxon>Clostridium</taxon>
    </lineage>
</organism>
<keyword evidence="4" id="KW-1185">Reference proteome</keyword>
<dbReference type="InterPro" id="IPR001130">
    <property type="entry name" value="TatD-like"/>
</dbReference>
<dbReference type="InterPro" id="IPR018228">
    <property type="entry name" value="DNase_TatD-rel_CS"/>
</dbReference>
<reference evidence="3 4" key="1">
    <citation type="submission" date="2023-04" db="EMBL/GenBank/DDBJ databases">
        <title>Clostridium tannerae sp. nov., isolated from the fecal material of an alpaca.</title>
        <authorList>
            <person name="Miller S."/>
            <person name="Hendry M."/>
            <person name="King J."/>
            <person name="Sankaranarayanan K."/>
            <person name="Lawson P.A."/>
        </authorList>
    </citation>
    <scope>NUCLEOTIDE SEQUENCE [LARGE SCALE GENOMIC DNA]</scope>
    <source>
        <strain evidence="3 4">A1-XYC3</strain>
    </source>
</reference>
<dbReference type="CDD" id="cd01310">
    <property type="entry name" value="TatD_DNAse"/>
    <property type="match status" value="1"/>
</dbReference>
<proteinExistence type="predicted"/>
<dbReference type="SUPFAM" id="SSF51556">
    <property type="entry name" value="Metallo-dependent hydrolases"/>
    <property type="match status" value="1"/>
</dbReference>
<dbReference type="PROSITE" id="PS01091">
    <property type="entry name" value="TATD_3"/>
    <property type="match status" value="1"/>
</dbReference>
<dbReference type="InterPro" id="IPR032466">
    <property type="entry name" value="Metal_Hydrolase"/>
</dbReference>
<name>A0ABU4JWA2_9CLOT</name>
<dbReference type="PIRSF" id="PIRSF005902">
    <property type="entry name" value="DNase_TatD"/>
    <property type="match status" value="1"/>
</dbReference>
<dbReference type="Gene3D" id="3.20.20.140">
    <property type="entry name" value="Metal-dependent hydrolases"/>
    <property type="match status" value="1"/>
</dbReference>
<keyword evidence="2 3" id="KW-0378">Hydrolase</keyword>
<dbReference type="EC" id="3.1.-.-" evidence="3"/>
<accession>A0ABU4JWA2</accession>
<evidence type="ECO:0000313" key="3">
    <source>
        <dbReference type="EMBL" id="MDW8802436.1"/>
    </source>
</evidence>
<sequence length="266" mass="30752">MMDNIELDKAIKIFDAHAHYDDEQFDEDRNLVIEELKKNNVIGVLNCGASLEGCVQSVNLADKYDFFYAAVGIHPEHADKFGEDTLVELKKLAKNEKVKAIGEIGLDYYWEENPDRKIQKEVFIRQMELAKELNLPVIIHDRDAHEDTLNIIKQFKGVTGEIHCFSGSVEFARECLKLGYYIGFTGVITFKNARKIIEVVKEVPIDRILLETDCPYMAPVPFRGKRNRSEYIRNMIEKVAEIKDIKPEEVSNWTIFNVEKLLNIRK</sequence>
<evidence type="ECO:0000256" key="2">
    <source>
        <dbReference type="ARBA" id="ARBA00022801"/>
    </source>
</evidence>
<protein>
    <submittedName>
        <fullName evidence="3">TatD family hydrolase</fullName>
        <ecNumber evidence="3">3.1.-.-</ecNumber>
    </submittedName>
</protein>
<dbReference type="Pfam" id="PF01026">
    <property type="entry name" value="TatD_DNase"/>
    <property type="match status" value="1"/>
</dbReference>
<dbReference type="GO" id="GO:0016787">
    <property type="term" value="F:hydrolase activity"/>
    <property type="evidence" value="ECO:0007669"/>
    <property type="project" value="UniProtKB-KW"/>
</dbReference>
<dbReference type="InterPro" id="IPR015991">
    <property type="entry name" value="TatD/YcfH-like"/>
</dbReference>
<dbReference type="NCBIfam" id="TIGR00010">
    <property type="entry name" value="YchF/TatD family DNA exonuclease"/>
    <property type="match status" value="1"/>
</dbReference>
<gene>
    <name evidence="3" type="ORF">P8V03_14905</name>
</gene>
<evidence type="ECO:0000256" key="1">
    <source>
        <dbReference type="ARBA" id="ARBA00022723"/>
    </source>
</evidence>
<dbReference type="Proteomes" id="UP001281656">
    <property type="component" value="Unassembled WGS sequence"/>
</dbReference>
<keyword evidence="1" id="KW-0479">Metal-binding</keyword>
<dbReference type="RefSeq" id="WP_318798768.1">
    <property type="nucleotide sequence ID" value="NZ_JARUJP010000020.1"/>
</dbReference>
<dbReference type="PROSITE" id="PS01090">
    <property type="entry name" value="TATD_2"/>
    <property type="match status" value="1"/>
</dbReference>